<evidence type="ECO:0000256" key="2">
    <source>
        <dbReference type="SAM" id="Phobius"/>
    </source>
</evidence>
<keyword evidence="2" id="KW-1133">Transmembrane helix</keyword>
<dbReference type="AlphaFoldDB" id="A0A3Q0SW14"/>
<dbReference type="GO" id="GO:0005657">
    <property type="term" value="C:replication fork"/>
    <property type="evidence" value="ECO:0007669"/>
    <property type="project" value="TreeGrafter"/>
</dbReference>
<dbReference type="Gene3D" id="3.20.80.10">
    <property type="entry name" value="Regulatory factor, effector binding domain"/>
    <property type="match status" value="1"/>
</dbReference>
<dbReference type="PANTHER" id="PTHR15949:SF3">
    <property type="entry name" value="TESTIS-EXPRESSED PROTEIN 264"/>
    <property type="match status" value="1"/>
</dbReference>
<proteinExistence type="predicted"/>
<dbReference type="Proteomes" id="UP000261340">
    <property type="component" value="Unplaced"/>
</dbReference>
<dbReference type="Ensembl" id="ENSACIT00000027651.1">
    <property type="protein sequence ID" value="ENSACIP00000026942.1"/>
    <property type="gene ID" value="ENSACIG00000020862.1"/>
</dbReference>
<name>A0A3Q0SW14_AMPCI</name>
<reference evidence="3" key="2">
    <citation type="submission" date="2025-09" db="UniProtKB">
        <authorList>
            <consortium name="Ensembl"/>
        </authorList>
    </citation>
    <scope>IDENTIFICATION</scope>
</reference>
<evidence type="ECO:0000313" key="3">
    <source>
        <dbReference type="Ensembl" id="ENSACIP00000026942.1"/>
    </source>
</evidence>
<feature type="transmembrane region" description="Helical" evidence="2">
    <location>
        <begin position="6"/>
        <end position="27"/>
    </location>
</feature>
<dbReference type="STRING" id="61819.ENSACIP00000026942"/>
<feature type="compositionally biased region" description="Basic and acidic residues" evidence="1">
    <location>
        <begin position="307"/>
        <end position="328"/>
    </location>
</feature>
<evidence type="ECO:0000313" key="4">
    <source>
        <dbReference type="Proteomes" id="UP000261340"/>
    </source>
</evidence>
<dbReference type="SUPFAM" id="SSF55136">
    <property type="entry name" value="Probable bacterial effector-binding domain"/>
    <property type="match status" value="1"/>
</dbReference>
<dbReference type="GO" id="GO:0061709">
    <property type="term" value="P:reticulophagy"/>
    <property type="evidence" value="ECO:0007669"/>
    <property type="project" value="TreeGrafter"/>
</dbReference>
<dbReference type="GO" id="GO:0005789">
    <property type="term" value="C:endoplasmic reticulum membrane"/>
    <property type="evidence" value="ECO:0007669"/>
    <property type="project" value="TreeGrafter"/>
</dbReference>
<reference evidence="3" key="1">
    <citation type="submission" date="2025-08" db="UniProtKB">
        <authorList>
            <consortium name="Ensembl"/>
        </authorList>
    </citation>
    <scope>IDENTIFICATION</scope>
</reference>
<feature type="compositionally biased region" description="Basic and acidic residues" evidence="1">
    <location>
        <begin position="256"/>
        <end position="267"/>
    </location>
</feature>
<feature type="compositionally biased region" description="Acidic residues" evidence="1">
    <location>
        <begin position="278"/>
        <end position="289"/>
    </location>
</feature>
<accession>A0A3Q0SW14</accession>
<evidence type="ECO:0000256" key="1">
    <source>
        <dbReference type="SAM" id="MobiDB-lite"/>
    </source>
</evidence>
<feature type="region of interest" description="Disordered" evidence="1">
    <location>
        <begin position="195"/>
        <end position="214"/>
    </location>
</feature>
<dbReference type="GO" id="GO:0106300">
    <property type="term" value="P:protein-DNA covalent cross-linking repair"/>
    <property type="evidence" value="ECO:0007669"/>
    <property type="project" value="TreeGrafter"/>
</dbReference>
<protein>
    <submittedName>
        <fullName evidence="3">Testis expressed 264, ER-phagy receptor a</fullName>
    </submittedName>
</protein>
<dbReference type="InterPro" id="IPR011256">
    <property type="entry name" value="Reg_factor_effector_dom_sf"/>
</dbReference>
<dbReference type="GO" id="GO:0005634">
    <property type="term" value="C:nucleus"/>
    <property type="evidence" value="ECO:0007669"/>
    <property type="project" value="TreeGrafter"/>
</dbReference>
<organism evidence="3 4">
    <name type="scientific">Amphilophus citrinellus</name>
    <name type="common">Midas cichlid</name>
    <name type="synonym">Cichlasoma citrinellum</name>
    <dbReference type="NCBI Taxonomy" id="61819"/>
    <lineage>
        <taxon>Eukaryota</taxon>
        <taxon>Metazoa</taxon>
        <taxon>Chordata</taxon>
        <taxon>Craniata</taxon>
        <taxon>Vertebrata</taxon>
        <taxon>Euteleostomi</taxon>
        <taxon>Actinopterygii</taxon>
        <taxon>Neopterygii</taxon>
        <taxon>Teleostei</taxon>
        <taxon>Neoteleostei</taxon>
        <taxon>Acanthomorphata</taxon>
        <taxon>Ovalentaria</taxon>
        <taxon>Cichlomorphae</taxon>
        <taxon>Cichliformes</taxon>
        <taxon>Cichlidae</taxon>
        <taxon>New World cichlids</taxon>
        <taxon>Cichlasomatinae</taxon>
        <taxon>Heroini</taxon>
        <taxon>Amphilophus</taxon>
    </lineage>
</organism>
<sequence>MSDLFLLLLIIVLLVCLVVTVGGLLLYSGLLSDIVIRTGPPPIRNVTIAYKFKEGPYKDCGAAYTESCSIGPKLNAIGVFYDDPKQKCRYVVGSILCEGEEKPDEDLQKLYEKFGFKVLSLPEVSHAVTTSFPCTTPLSHVLGPYRVYPRIASYIEERKLCAFPNIEIYRSDVINYMVPLSRQTDFFVPEMKEEVRTDVKEEDSDDDRGTDITGKKIFSVSGGVPWDSRETSLAVSTAASMASSLPLRDVLDASEDLKHRDNSDRGSNDSVGSGSSFEELDMDQEELGDGEERVKKEDGEEEDTPEGGERKAAELVAEKKERLGEGEE</sequence>
<feature type="region of interest" description="Disordered" evidence="1">
    <location>
        <begin position="256"/>
        <end position="328"/>
    </location>
</feature>
<dbReference type="GeneTree" id="ENSGT00390000016901"/>
<keyword evidence="4" id="KW-1185">Reference proteome</keyword>
<dbReference type="PANTHER" id="PTHR15949">
    <property type="entry name" value="TESTIS-EXPRESSED PROTEIN 264"/>
    <property type="match status" value="1"/>
</dbReference>
<keyword evidence="2" id="KW-0472">Membrane</keyword>
<keyword evidence="2" id="KW-0812">Transmembrane</keyword>
<dbReference type="GO" id="GO:0000421">
    <property type="term" value="C:autophagosome membrane"/>
    <property type="evidence" value="ECO:0007669"/>
    <property type="project" value="TreeGrafter"/>
</dbReference>